<evidence type="ECO:0000313" key="4">
    <source>
        <dbReference type="Proteomes" id="UP000245956"/>
    </source>
</evidence>
<reference evidence="2 5" key="4">
    <citation type="journal article" date="2024" name="Microbiol. Resour. Announc.">
        <title>Genome annotations for the ascomycete fungi Trichoderma harzianum, Trichoderma aggressivum, and Purpureocillium lilacinum.</title>
        <authorList>
            <person name="Beijen E.P.W."/>
            <person name="Ohm R.A."/>
        </authorList>
    </citation>
    <scope>NUCLEOTIDE SEQUENCE [LARGE SCALE GENOMIC DNA]</scope>
    <source>
        <strain evidence="2 5">CBS 150709</strain>
    </source>
</reference>
<accession>A0A2U3ENW1</accession>
<reference evidence="2" key="3">
    <citation type="submission" date="2023-11" db="EMBL/GenBank/DDBJ databases">
        <authorList>
            <person name="Beijen E."/>
            <person name="Ohm R.A."/>
        </authorList>
    </citation>
    <scope>NUCLEOTIDE SEQUENCE</scope>
    <source>
        <strain evidence="2">CBS 150709</strain>
    </source>
</reference>
<reference evidence="3 4" key="2">
    <citation type="journal article" date="2016" name="Front. Microbiol.">
        <title>Genome and transcriptome sequences reveal the specific parasitism of the nematophagous Purpureocillium lilacinum 36-1.</title>
        <authorList>
            <person name="Xie J."/>
            <person name="Li S."/>
            <person name="Mo C."/>
            <person name="Xiao X."/>
            <person name="Peng D."/>
            <person name="Wang G."/>
            <person name="Xiao Y."/>
        </authorList>
    </citation>
    <scope>NUCLEOTIDE SEQUENCE [LARGE SCALE GENOMIC DNA]</scope>
    <source>
        <strain evidence="3 4">36-1</strain>
    </source>
</reference>
<organism evidence="3 4">
    <name type="scientific">Purpureocillium lilacinum</name>
    <name type="common">Paecilomyces lilacinus</name>
    <dbReference type="NCBI Taxonomy" id="33203"/>
    <lineage>
        <taxon>Eukaryota</taxon>
        <taxon>Fungi</taxon>
        <taxon>Dikarya</taxon>
        <taxon>Ascomycota</taxon>
        <taxon>Pezizomycotina</taxon>
        <taxon>Sordariomycetes</taxon>
        <taxon>Hypocreomycetidae</taxon>
        <taxon>Hypocreales</taxon>
        <taxon>Ophiocordycipitaceae</taxon>
        <taxon>Purpureocillium</taxon>
    </lineage>
</organism>
<comment type="caution">
    <text evidence="3">The sequence shown here is derived from an EMBL/GenBank/DDBJ whole genome shotgun (WGS) entry which is preliminary data.</text>
</comment>
<name>A0A2U3ENW1_PURLI</name>
<protein>
    <submittedName>
        <fullName evidence="3">Uncharacterized protein</fullName>
    </submittedName>
</protein>
<dbReference type="Proteomes" id="UP000245956">
    <property type="component" value="Unassembled WGS sequence"/>
</dbReference>
<dbReference type="EMBL" id="JAWRVI010000014">
    <property type="protein sequence ID" value="KAK4090789.1"/>
    <property type="molecule type" value="Genomic_DNA"/>
</dbReference>
<sequence>MTMAAGPTDDGGAPISSLPPVRPSARPRICLGGAAGLDLLSGGAGHLAQSELQWLTAEPRLERITSPGWRWMGEHTHTSTRTHAAYRTAPIQAPTGLVLAIPMPCSPPPAAPRPQSAAG</sequence>
<gene>
    <name evidence="3" type="ORF">PCL_03392</name>
    <name evidence="2" type="ORF">Purlil1_4925</name>
</gene>
<dbReference type="Proteomes" id="UP001287286">
    <property type="component" value="Unassembled WGS sequence"/>
</dbReference>
<evidence type="ECO:0000256" key="1">
    <source>
        <dbReference type="SAM" id="MobiDB-lite"/>
    </source>
</evidence>
<feature type="region of interest" description="Disordered" evidence="1">
    <location>
        <begin position="1"/>
        <end position="26"/>
    </location>
</feature>
<reference evidence="3" key="1">
    <citation type="submission" date="2015-05" db="EMBL/GenBank/DDBJ databases">
        <authorList>
            <person name="Wang D.B."/>
            <person name="Wang M."/>
        </authorList>
    </citation>
    <scope>NUCLEOTIDE SEQUENCE</scope>
    <source>
        <strain evidence="3">36-1</strain>
    </source>
</reference>
<evidence type="ECO:0000313" key="3">
    <source>
        <dbReference type="EMBL" id="PWI76198.1"/>
    </source>
</evidence>
<proteinExistence type="predicted"/>
<dbReference type="EMBL" id="LCWV01000001">
    <property type="protein sequence ID" value="PWI76198.1"/>
    <property type="molecule type" value="Genomic_DNA"/>
</dbReference>
<dbReference type="AlphaFoldDB" id="A0A2U3ENW1"/>
<evidence type="ECO:0000313" key="5">
    <source>
        <dbReference type="Proteomes" id="UP001287286"/>
    </source>
</evidence>
<keyword evidence="5" id="KW-1185">Reference proteome</keyword>
<evidence type="ECO:0000313" key="2">
    <source>
        <dbReference type="EMBL" id="KAK4090789.1"/>
    </source>
</evidence>